<dbReference type="OrthoDB" id="344755at2"/>
<evidence type="ECO:0008006" key="3">
    <source>
        <dbReference type="Google" id="ProtNLM"/>
    </source>
</evidence>
<reference evidence="1 2" key="1">
    <citation type="submission" date="2017-03" db="EMBL/GenBank/DDBJ databases">
        <authorList>
            <person name="Afonso C.L."/>
            <person name="Miller P.J."/>
            <person name="Scott M.A."/>
            <person name="Spackman E."/>
            <person name="Goraichik I."/>
            <person name="Dimitrov K.M."/>
            <person name="Suarez D.L."/>
            <person name="Swayne D.E."/>
        </authorList>
    </citation>
    <scope>NUCLEOTIDE SEQUENCE [LARGE SCALE GENOMIC DNA]</scope>
    <source>
        <strain evidence="1">SB41UT1</strain>
    </source>
</reference>
<dbReference type="EMBL" id="FWPT01000004">
    <property type="protein sequence ID" value="SMA45162.1"/>
    <property type="molecule type" value="Genomic_DNA"/>
</dbReference>
<proteinExistence type="predicted"/>
<gene>
    <name evidence="1" type="ORF">EHSB41UT_01861</name>
</gene>
<name>A0A1X7AL09_9GAMM</name>
<evidence type="ECO:0000313" key="2">
    <source>
        <dbReference type="Proteomes" id="UP000196573"/>
    </source>
</evidence>
<accession>A0A1X7AL09</accession>
<dbReference type="RefSeq" id="WP_087109140.1">
    <property type="nucleotide sequence ID" value="NZ_CBCSCN010000002.1"/>
</dbReference>
<evidence type="ECO:0000313" key="1">
    <source>
        <dbReference type="EMBL" id="SMA45162.1"/>
    </source>
</evidence>
<dbReference type="InterPro" id="IPR049537">
    <property type="entry name" value="RelB-like"/>
</dbReference>
<organism evidence="1 2">
    <name type="scientific">Parendozoicomonas haliclonae</name>
    <dbReference type="NCBI Taxonomy" id="1960125"/>
    <lineage>
        <taxon>Bacteria</taxon>
        <taxon>Pseudomonadati</taxon>
        <taxon>Pseudomonadota</taxon>
        <taxon>Gammaproteobacteria</taxon>
        <taxon>Oceanospirillales</taxon>
        <taxon>Endozoicomonadaceae</taxon>
        <taxon>Parendozoicomonas</taxon>
    </lineage>
</organism>
<protein>
    <recommendedName>
        <fullName evidence="3">Antitoxin</fullName>
    </recommendedName>
</protein>
<dbReference type="Proteomes" id="UP000196573">
    <property type="component" value="Unassembled WGS sequence"/>
</dbReference>
<sequence>MASAQPKPQYITDDQGNRVSVVLPVDEYQELIEDLEDLATVAERREEETVSHADVLAALKADGKL</sequence>
<dbReference type="AlphaFoldDB" id="A0A1X7AL09"/>
<keyword evidence="2" id="KW-1185">Reference proteome</keyword>
<dbReference type="Pfam" id="PF18506">
    <property type="entry name" value="RelB-like"/>
    <property type="match status" value="1"/>
</dbReference>